<feature type="domain" description="SET" evidence="8">
    <location>
        <begin position="644"/>
        <end position="762"/>
    </location>
</feature>
<dbReference type="PANTHER" id="PTHR45747">
    <property type="entry name" value="HISTONE-LYSINE N-METHYLTRANSFERASE E(Z)"/>
    <property type="match status" value="1"/>
</dbReference>
<keyword evidence="1" id="KW-0489">Methyltransferase</keyword>
<dbReference type="GO" id="GO:0003682">
    <property type="term" value="F:chromatin binding"/>
    <property type="evidence" value="ECO:0007669"/>
    <property type="project" value="TreeGrafter"/>
</dbReference>
<keyword evidence="4" id="KW-0805">Transcription regulation</keyword>
<proteinExistence type="predicted"/>
<feature type="compositionally biased region" description="Acidic residues" evidence="7">
    <location>
        <begin position="894"/>
        <end position="904"/>
    </location>
</feature>
<feature type="domain" description="CXC" evidence="9">
    <location>
        <begin position="519"/>
        <end position="628"/>
    </location>
</feature>
<feature type="compositionally biased region" description="Basic and acidic residues" evidence="7">
    <location>
        <begin position="801"/>
        <end position="818"/>
    </location>
</feature>
<evidence type="ECO:0000256" key="7">
    <source>
        <dbReference type="SAM" id="MobiDB-lite"/>
    </source>
</evidence>
<keyword evidence="5" id="KW-0804">Transcription</keyword>
<keyword evidence="3" id="KW-0949">S-adenosyl-L-methionine</keyword>
<dbReference type="InterPro" id="IPR001214">
    <property type="entry name" value="SET_dom"/>
</dbReference>
<dbReference type="SUPFAM" id="SSF82199">
    <property type="entry name" value="SET domain"/>
    <property type="match status" value="1"/>
</dbReference>
<dbReference type="AlphaFoldDB" id="A0AAN7YJL3"/>
<keyword evidence="11" id="KW-1185">Reference proteome</keyword>
<evidence type="ECO:0000256" key="4">
    <source>
        <dbReference type="ARBA" id="ARBA00023015"/>
    </source>
</evidence>
<keyword evidence="2" id="KW-0808">Transferase</keyword>
<protein>
    <recommendedName>
        <fullName evidence="12">SET domain-containing protein</fullName>
    </recommendedName>
</protein>
<feature type="compositionally biased region" description="Acidic residues" evidence="7">
    <location>
        <begin position="845"/>
        <end position="872"/>
    </location>
</feature>
<dbReference type="PROSITE" id="PS50280">
    <property type="entry name" value="SET"/>
    <property type="match status" value="1"/>
</dbReference>
<gene>
    <name evidence="10" type="ORF">LTR05_000701</name>
</gene>
<evidence type="ECO:0000259" key="8">
    <source>
        <dbReference type="PROSITE" id="PS50280"/>
    </source>
</evidence>
<dbReference type="Proteomes" id="UP001309876">
    <property type="component" value="Unassembled WGS sequence"/>
</dbReference>
<sequence>MLDTDATGDNDVSEIGLLPVHRPIEAHYLDIERAYAGYHHSSKDIENENSDRPSVYVDSEEQPLSSMVFEENALEKFPVNKFEPRTAKDVQDLVEKFQHNINHEQEYWLQDELRRFVVTAQKTDLSPVSTTKTNPWRKHIAQLNSRESSLDIDGYSTVQMKTRSEKVWKTVQLPFRFLEVDHEELDSDDELENKRREELAQAYRNWDGRPGSVSSEFEKQRKCLESVHRWWTAFRQLIATIDLGREQIRKYAELNAAERCKTCGLRYRQSNTPSSSALLSTTDIEKCRWLASAVAKTSKITLWHFVERNRADPNVTQKKADEKEDHYKVSPSLCSICFVHNCLIHGSYIDDDDGQLKEQIFINDPEQQHNVRRYITNQVDADTTKHICGIYCIAGVDEDCELSRVLGIDHVGNWTGLSNQHVDINDDTAGYQNKEPCSTDCFKVRQRRQGTIGANYAQEFVAALTHRELKTLKRTVELYGHNLKLPCIVAQRLKKPCIYAFRFILAIHQISPHQDIVPLPKTSAKTYNTSRANFLDDRPPITPCSHPGPCQPDKDCPCAQAKAHCEWFCACDETCGRRFKGCSCKGSCFDDDRCACWAQNRECDPWLCRCGVLEVLDPSNKYNEELRKQKGCCRNNKVQLDLPARTVKAESDVQGWGLFAGVDMPKNTYIGEYKGEVVSELESVRRGIVYHNIGQEYLFNFNTGQVIDGSMFGNKSRFMNNTQDPKHINIVSYKLIANGVTRVFFYTKHPVKAGDELLYNYQYPADVQARFWEKGAKSNNGGLIPIPKPHLGGTGARTARKTLDKQNPKARLKGKEAETTAMQPQKRKRQIVDDEDEAIDRISEDFVEEEEFEDAVEEQDPDEEADADDDYSEFGTGTEKSSQDLSDLEHESELEVEESDDEPNDNQTVSKSVSTNISNQNRIVNKVVVKQKRRLNPATDRRFRGNRTK</sequence>
<evidence type="ECO:0000256" key="2">
    <source>
        <dbReference type="ARBA" id="ARBA00022679"/>
    </source>
</evidence>
<dbReference type="EMBL" id="JAVRRJ010000001">
    <property type="protein sequence ID" value="KAK5090528.1"/>
    <property type="molecule type" value="Genomic_DNA"/>
</dbReference>
<dbReference type="Pfam" id="PF18264">
    <property type="entry name" value="preSET_CXC"/>
    <property type="match status" value="1"/>
</dbReference>
<comment type="catalytic activity">
    <reaction evidence="6">
        <text>L-lysyl(27)-[histone H3] + 3 S-adenosyl-L-methionine = N(6),N(6),N(6)-trimethyl-L-lysyl(27)-[histone H3] + 3 S-adenosyl-L-homocysteine + 3 H(+)</text>
        <dbReference type="Rhea" id="RHEA:60292"/>
        <dbReference type="Rhea" id="RHEA-COMP:15535"/>
        <dbReference type="Rhea" id="RHEA-COMP:15548"/>
        <dbReference type="ChEBI" id="CHEBI:15378"/>
        <dbReference type="ChEBI" id="CHEBI:29969"/>
        <dbReference type="ChEBI" id="CHEBI:57856"/>
        <dbReference type="ChEBI" id="CHEBI:59789"/>
        <dbReference type="ChEBI" id="CHEBI:61961"/>
        <dbReference type="EC" id="2.1.1.356"/>
    </reaction>
</comment>
<dbReference type="GO" id="GO:0005634">
    <property type="term" value="C:nucleus"/>
    <property type="evidence" value="ECO:0007669"/>
    <property type="project" value="TreeGrafter"/>
</dbReference>
<evidence type="ECO:0000256" key="1">
    <source>
        <dbReference type="ARBA" id="ARBA00022603"/>
    </source>
</evidence>
<dbReference type="SMART" id="SM00317">
    <property type="entry name" value="SET"/>
    <property type="match status" value="1"/>
</dbReference>
<dbReference type="GO" id="GO:0032259">
    <property type="term" value="P:methylation"/>
    <property type="evidence" value="ECO:0007669"/>
    <property type="project" value="UniProtKB-KW"/>
</dbReference>
<dbReference type="InterPro" id="IPR046341">
    <property type="entry name" value="SET_dom_sf"/>
</dbReference>
<evidence type="ECO:0000259" key="9">
    <source>
        <dbReference type="PROSITE" id="PS51633"/>
    </source>
</evidence>
<organism evidence="10 11">
    <name type="scientific">Lithohypha guttulata</name>
    <dbReference type="NCBI Taxonomy" id="1690604"/>
    <lineage>
        <taxon>Eukaryota</taxon>
        <taxon>Fungi</taxon>
        <taxon>Dikarya</taxon>
        <taxon>Ascomycota</taxon>
        <taxon>Pezizomycotina</taxon>
        <taxon>Eurotiomycetes</taxon>
        <taxon>Chaetothyriomycetidae</taxon>
        <taxon>Chaetothyriales</taxon>
        <taxon>Trichomeriaceae</taxon>
        <taxon>Lithohypha</taxon>
    </lineage>
</organism>
<dbReference type="PROSITE" id="PS51633">
    <property type="entry name" value="CXC"/>
    <property type="match status" value="1"/>
</dbReference>
<dbReference type="Pfam" id="PF00856">
    <property type="entry name" value="SET"/>
    <property type="match status" value="1"/>
</dbReference>
<evidence type="ECO:0000313" key="10">
    <source>
        <dbReference type="EMBL" id="KAK5090528.1"/>
    </source>
</evidence>
<dbReference type="InterPro" id="IPR045318">
    <property type="entry name" value="EZH1/2-like"/>
</dbReference>
<name>A0AAN7YJL3_9EURO</name>
<evidence type="ECO:0000256" key="6">
    <source>
        <dbReference type="ARBA" id="ARBA00048568"/>
    </source>
</evidence>
<dbReference type="GO" id="GO:0031507">
    <property type="term" value="P:heterochromatin formation"/>
    <property type="evidence" value="ECO:0007669"/>
    <property type="project" value="TreeGrafter"/>
</dbReference>
<reference evidence="10 11" key="1">
    <citation type="submission" date="2023-08" db="EMBL/GenBank/DDBJ databases">
        <title>Black Yeasts Isolated from many extreme environments.</title>
        <authorList>
            <person name="Coleine C."/>
            <person name="Stajich J.E."/>
            <person name="Selbmann L."/>
        </authorList>
    </citation>
    <scope>NUCLEOTIDE SEQUENCE [LARGE SCALE GENOMIC DNA]</scope>
    <source>
        <strain evidence="10 11">CCFEE 5910</strain>
    </source>
</reference>
<dbReference type="InterPro" id="IPR041355">
    <property type="entry name" value="Pre-SET_CXC"/>
</dbReference>
<evidence type="ECO:0000256" key="5">
    <source>
        <dbReference type="ARBA" id="ARBA00023163"/>
    </source>
</evidence>
<dbReference type="PANTHER" id="PTHR45747:SF4">
    <property type="entry name" value="HISTONE-LYSINE N-METHYLTRANSFERASE E(Z)"/>
    <property type="match status" value="1"/>
</dbReference>
<evidence type="ECO:0008006" key="12">
    <source>
        <dbReference type="Google" id="ProtNLM"/>
    </source>
</evidence>
<dbReference type="Gene3D" id="2.170.270.10">
    <property type="entry name" value="SET domain"/>
    <property type="match status" value="1"/>
</dbReference>
<evidence type="ECO:0000313" key="11">
    <source>
        <dbReference type="Proteomes" id="UP001309876"/>
    </source>
</evidence>
<accession>A0AAN7YJL3</accession>
<feature type="compositionally biased region" description="Polar residues" evidence="7">
    <location>
        <begin position="905"/>
        <end position="923"/>
    </location>
</feature>
<comment type="caution">
    <text evidence="10">The sequence shown here is derived from an EMBL/GenBank/DDBJ whole genome shotgun (WGS) entry which is preliminary data.</text>
</comment>
<feature type="region of interest" description="Disordered" evidence="7">
    <location>
        <begin position="782"/>
        <end position="949"/>
    </location>
</feature>
<dbReference type="GO" id="GO:0140951">
    <property type="term" value="F:histone H3K27 trimethyltransferase activity"/>
    <property type="evidence" value="ECO:0007669"/>
    <property type="project" value="UniProtKB-EC"/>
</dbReference>
<dbReference type="InterPro" id="IPR026489">
    <property type="entry name" value="CXC_dom"/>
</dbReference>
<evidence type="ECO:0000256" key="3">
    <source>
        <dbReference type="ARBA" id="ARBA00022691"/>
    </source>
</evidence>